<dbReference type="AlphaFoldDB" id="F2LS34"/>
<sequence>MGQMINIKGVWLFIGGMFVGIFATAFVRFPATNSSEWAAWCQAIGAIIAIAVAIYVPYQQRTDGEARDRKRDELRRKEPLMSLQPIMERALSLLEKIPLNETTDIYVEHFFAHVSDPDAVSTVRASLIAFPIERLIDFQAIQSVFEMQDALKTASDALRSAGEGDGWAGQWPSLRQRFEAAAAQASRAKAQFKAALDDAGISNYVTGSAIAKNEWTARADVT</sequence>
<geneLocation type="plasmid" evidence="2 3">
    <name>bgla_2p</name>
</geneLocation>
<feature type="transmembrane region" description="Helical" evidence="1">
    <location>
        <begin position="12"/>
        <end position="31"/>
    </location>
</feature>
<keyword evidence="2" id="KW-0614">Plasmid</keyword>
<dbReference type="KEGG" id="bgd:bgla_2p1010"/>
<gene>
    <name evidence="2" type="ordered locus">bgla_2p1010</name>
</gene>
<organism evidence="2 3">
    <name type="scientific">Burkholderia gladioli (strain BSR3)</name>
    <dbReference type="NCBI Taxonomy" id="999541"/>
    <lineage>
        <taxon>Bacteria</taxon>
        <taxon>Pseudomonadati</taxon>
        <taxon>Pseudomonadota</taxon>
        <taxon>Betaproteobacteria</taxon>
        <taxon>Burkholderiales</taxon>
        <taxon>Burkholderiaceae</taxon>
        <taxon>Burkholderia</taxon>
    </lineage>
</organism>
<dbReference type="EMBL" id="CP002602">
    <property type="protein sequence ID" value="AEA65693.1"/>
    <property type="molecule type" value="Genomic_DNA"/>
</dbReference>
<evidence type="ECO:0000313" key="3">
    <source>
        <dbReference type="Proteomes" id="UP000008316"/>
    </source>
</evidence>
<evidence type="ECO:0000313" key="2">
    <source>
        <dbReference type="EMBL" id="AEA65693.1"/>
    </source>
</evidence>
<proteinExistence type="predicted"/>
<keyword evidence="3" id="KW-1185">Reference proteome</keyword>
<protein>
    <submittedName>
        <fullName evidence="2">Uncharacterized protein</fullName>
    </submittedName>
</protein>
<dbReference type="eggNOG" id="ENOG5030UYN">
    <property type="taxonomic scope" value="Bacteria"/>
</dbReference>
<feature type="transmembrane region" description="Helical" evidence="1">
    <location>
        <begin position="37"/>
        <end position="58"/>
    </location>
</feature>
<reference evidence="2 3" key="1">
    <citation type="journal article" date="2011" name="J. Bacteriol.">
        <title>Complete genome sequence of Burkholderia gladioli BSR3.</title>
        <authorList>
            <person name="Seo Y.S."/>
            <person name="Lim J."/>
            <person name="Choi B.S."/>
            <person name="Kim H."/>
            <person name="Goo E."/>
            <person name="Lee B."/>
            <person name="Lim J.S."/>
            <person name="Choi I.Y."/>
            <person name="Moon J.S."/>
            <person name="Kim J."/>
            <person name="Hwang I."/>
        </authorList>
    </citation>
    <scope>NUCLEOTIDE SEQUENCE [LARGE SCALE GENOMIC DNA]</scope>
    <source>
        <strain evidence="2 3">BSR3</strain>
        <plasmid evidence="2">bgla_2p</plasmid>
    </source>
</reference>
<keyword evidence="1" id="KW-0472">Membrane</keyword>
<keyword evidence="1" id="KW-0812">Transmembrane</keyword>
<keyword evidence="1" id="KW-1133">Transmembrane helix</keyword>
<dbReference type="HOGENOM" id="CLU_1243386_0_0_4"/>
<name>F2LS34_BURGS</name>
<dbReference type="Proteomes" id="UP000008316">
    <property type="component" value="Plasmid bgla_2p"/>
</dbReference>
<accession>F2LS34</accession>
<evidence type="ECO:0000256" key="1">
    <source>
        <dbReference type="SAM" id="Phobius"/>
    </source>
</evidence>